<dbReference type="Proteomes" id="UP001331761">
    <property type="component" value="Unassembled WGS sequence"/>
</dbReference>
<organism evidence="2 3">
    <name type="scientific">Trichostrongylus colubriformis</name>
    <name type="common">Black scour worm</name>
    <dbReference type="NCBI Taxonomy" id="6319"/>
    <lineage>
        <taxon>Eukaryota</taxon>
        <taxon>Metazoa</taxon>
        <taxon>Ecdysozoa</taxon>
        <taxon>Nematoda</taxon>
        <taxon>Chromadorea</taxon>
        <taxon>Rhabditida</taxon>
        <taxon>Rhabditina</taxon>
        <taxon>Rhabditomorpha</taxon>
        <taxon>Strongyloidea</taxon>
        <taxon>Trichostrongylidae</taxon>
        <taxon>Trichostrongylus</taxon>
    </lineage>
</organism>
<gene>
    <name evidence="2" type="ORF">GCK32_000765</name>
</gene>
<keyword evidence="3" id="KW-1185">Reference proteome</keyword>
<keyword evidence="1" id="KW-0732">Signal</keyword>
<evidence type="ECO:0000313" key="2">
    <source>
        <dbReference type="EMBL" id="KAK5979363.1"/>
    </source>
</evidence>
<name>A0AAN8G2B8_TRICO</name>
<proteinExistence type="predicted"/>
<reference evidence="2 3" key="1">
    <citation type="submission" date="2019-10" db="EMBL/GenBank/DDBJ databases">
        <title>Assembly and Annotation for the nematode Trichostrongylus colubriformis.</title>
        <authorList>
            <person name="Martin J."/>
        </authorList>
    </citation>
    <scope>NUCLEOTIDE SEQUENCE [LARGE SCALE GENOMIC DNA]</scope>
    <source>
        <strain evidence="2">G859</strain>
        <tissue evidence="2">Whole worm</tissue>
    </source>
</reference>
<dbReference type="AlphaFoldDB" id="A0AAN8G2B8"/>
<dbReference type="EMBL" id="WIXE01008400">
    <property type="protein sequence ID" value="KAK5979363.1"/>
    <property type="molecule type" value="Genomic_DNA"/>
</dbReference>
<comment type="caution">
    <text evidence="2">The sequence shown here is derived from an EMBL/GenBank/DDBJ whole genome shotgun (WGS) entry which is preliminary data.</text>
</comment>
<feature type="chain" id="PRO_5042860288" evidence="1">
    <location>
        <begin position="19"/>
        <end position="128"/>
    </location>
</feature>
<sequence length="128" mass="14534">MFVMQAALLAICVTGICAISVKEAYLSDAQAARRRGMLNVRFRPVMHLRGTDDWEAYLSDAQAARRRGMLNVRFRPVMHLRGTDDWRKQVGMEVLHNQMMDENGVVFDVRPPTNNKVPNLFSSPTNQG</sequence>
<evidence type="ECO:0000256" key="1">
    <source>
        <dbReference type="SAM" id="SignalP"/>
    </source>
</evidence>
<accession>A0AAN8G2B8</accession>
<feature type="signal peptide" evidence="1">
    <location>
        <begin position="1"/>
        <end position="18"/>
    </location>
</feature>
<protein>
    <submittedName>
        <fullName evidence="2">Uncharacterized protein</fullName>
    </submittedName>
</protein>
<evidence type="ECO:0000313" key="3">
    <source>
        <dbReference type="Proteomes" id="UP001331761"/>
    </source>
</evidence>